<dbReference type="Gene3D" id="3.80.10.10">
    <property type="entry name" value="Ribonuclease Inhibitor"/>
    <property type="match status" value="1"/>
</dbReference>
<organism evidence="1 2">
    <name type="scientific">Trachipleistophora hominis</name>
    <name type="common">Microsporidian parasite</name>
    <dbReference type="NCBI Taxonomy" id="72359"/>
    <lineage>
        <taxon>Eukaryota</taxon>
        <taxon>Fungi</taxon>
        <taxon>Fungi incertae sedis</taxon>
        <taxon>Microsporidia</taxon>
        <taxon>Pleistophoridae</taxon>
        <taxon>Trachipleistophora</taxon>
    </lineage>
</organism>
<gene>
    <name evidence="1" type="ORF">THOM_0993</name>
</gene>
<evidence type="ECO:0000313" key="1">
    <source>
        <dbReference type="EMBL" id="ELQ76042.1"/>
    </source>
</evidence>
<protein>
    <submittedName>
        <fullName evidence="1">Putative LRR containing protein</fullName>
    </submittedName>
</protein>
<dbReference type="InParanoid" id="L7JZ49"/>
<dbReference type="InterPro" id="IPR032675">
    <property type="entry name" value="LRR_dom_sf"/>
</dbReference>
<name>L7JZ49_TRAHO</name>
<dbReference type="HOGENOM" id="CLU_1180920_0_0_1"/>
<dbReference type="Proteomes" id="UP000011185">
    <property type="component" value="Unassembled WGS sequence"/>
</dbReference>
<sequence length="235" mass="27857">MYLHLEGIEFGYNFNVPQRVKTLHLKNITMLSNKITRMNRDCVTIEVQELQGIIDTSEARSTKGVTFHSQLPRFTDNEWNYFSRAEKAWYFENDKEIIRLPNYLRTINLMNIKQGKSLELIIGEQCEELSMISWSCDFNLFKITSLHRLTFYPTPYSDINIKPLYTRRIEELDIAYNGIGKYFRKFLVKCSSVKRLTIHAWNTDRQEFEMERIGDIGMYGCTDIEKGRIENAYKK</sequence>
<dbReference type="VEuPathDB" id="MicrosporidiaDB:THOM_0993"/>
<accession>L7JZ49</accession>
<reference evidence="1 2" key="1">
    <citation type="journal article" date="2012" name="PLoS Pathog.">
        <title>The genome of the obligate intracellular parasite Trachipleistophora hominis: new insights into microsporidian genome dynamics and reductive evolution.</title>
        <authorList>
            <person name="Heinz E."/>
            <person name="Williams T.A."/>
            <person name="Nakjang S."/>
            <person name="Noel C.J."/>
            <person name="Swan D.C."/>
            <person name="Goldberg A.V."/>
            <person name="Harris S.R."/>
            <person name="Weinmaier T."/>
            <person name="Markert S."/>
            <person name="Becher D."/>
            <person name="Bernhardt J."/>
            <person name="Dagan T."/>
            <person name="Hacker C."/>
            <person name="Lucocq J.M."/>
            <person name="Schweder T."/>
            <person name="Rattei T."/>
            <person name="Hall N."/>
            <person name="Hirt R.P."/>
            <person name="Embley T.M."/>
        </authorList>
    </citation>
    <scope>NUCLEOTIDE SEQUENCE [LARGE SCALE GENOMIC DNA]</scope>
</reference>
<dbReference type="AlphaFoldDB" id="L7JZ49"/>
<dbReference type="EMBL" id="JH993887">
    <property type="protein sequence ID" value="ELQ76042.1"/>
    <property type="molecule type" value="Genomic_DNA"/>
</dbReference>
<evidence type="ECO:0000313" key="2">
    <source>
        <dbReference type="Proteomes" id="UP000011185"/>
    </source>
</evidence>
<keyword evidence="2" id="KW-1185">Reference proteome</keyword>
<proteinExistence type="predicted"/>